<dbReference type="GeneID" id="96295860"/>
<evidence type="ECO:0000313" key="3">
    <source>
        <dbReference type="EMBL" id="GGY13448.1"/>
    </source>
</evidence>
<evidence type="ECO:0000313" key="4">
    <source>
        <dbReference type="Proteomes" id="UP000600946"/>
    </source>
</evidence>
<accession>A0ABQ2ZGE7</accession>
<evidence type="ECO:0000256" key="1">
    <source>
        <dbReference type="ARBA" id="ARBA00022527"/>
    </source>
</evidence>
<organism evidence="3 4">
    <name type="scientific">Streptomyces xanthochromogenes</name>
    <dbReference type="NCBI Taxonomy" id="67384"/>
    <lineage>
        <taxon>Bacteria</taxon>
        <taxon>Bacillati</taxon>
        <taxon>Actinomycetota</taxon>
        <taxon>Actinomycetes</taxon>
        <taxon>Kitasatosporales</taxon>
        <taxon>Streptomycetaceae</taxon>
        <taxon>Streptomyces</taxon>
    </lineage>
</organism>
<dbReference type="Gene3D" id="3.30.565.10">
    <property type="entry name" value="Histidine kinase-like ATPase, C-terminal domain"/>
    <property type="match status" value="1"/>
</dbReference>
<dbReference type="SUPFAM" id="SSF55874">
    <property type="entry name" value="ATPase domain of HSP90 chaperone/DNA topoisomerase II/histidine kinase"/>
    <property type="match status" value="1"/>
</dbReference>
<dbReference type="Pfam" id="PF13581">
    <property type="entry name" value="HATPase_c_2"/>
    <property type="match status" value="1"/>
</dbReference>
<keyword evidence="1" id="KW-0723">Serine/threonine-protein kinase</keyword>
<protein>
    <recommendedName>
        <fullName evidence="2">Histidine kinase/HSP90-like ATPase domain-containing protein</fullName>
    </recommendedName>
</protein>
<dbReference type="CDD" id="cd16936">
    <property type="entry name" value="HATPase_RsbW-like"/>
    <property type="match status" value="1"/>
</dbReference>
<proteinExistence type="predicted"/>
<dbReference type="InterPro" id="IPR050267">
    <property type="entry name" value="Anti-sigma-factor_SerPK"/>
</dbReference>
<dbReference type="PANTHER" id="PTHR35526:SF3">
    <property type="entry name" value="ANTI-SIGMA-F FACTOR RSBW"/>
    <property type="match status" value="1"/>
</dbReference>
<gene>
    <name evidence="3" type="ORF">GCM10010326_00910</name>
</gene>
<keyword evidence="1" id="KW-0808">Transferase</keyword>
<sequence length="173" mass="18850">MTPATAVPLTAATPRAEGGEYRRRRPLFLGDSSVAVTTTRPSGAGAPRYAETWPREPASAHRARLLVSAALEVWGVQELVDAARLIVSELVANAVDHTPYRLIRVTVQRPALHLLRISVADASRAVPALRCPGESSEDGRGLVLVNGLSWRWGYDRMPWGKVVWAELRPGGRI</sequence>
<dbReference type="Proteomes" id="UP000600946">
    <property type="component" value="Unassembled WGS sequence"/>
</dbReference>
<evidence type="ECO:0000259" key="2">
    <source>
        <dbReference type="Pfam" id="PF13581"/>
    </source>
</evidence>
<dbReference type="EMBL" id="BMUU01000001">
    <property type="protein sequence ID" value="GGY13448.1"/>
    <property type="molecule type" value="Genomic_DNA"/>
</dbReference>
<dbReference type="InterPro" id="IPR036890">
    <property type="entry name" value="HATPase_C_sf"/>
</dbReference>
<keyword evidence="1" id="KW-0418">Kinase</keyword>
<dbReference type="PANTHER" id="PTHR35526">
    <property type="entry name" value="ANTI-SIGMA-F FACTOR RSBW-RELATED"/>
    <property type="match status" value="1"/>
</dbReference>
<reference evidence="4" key="1">
    <citation type="journal article" date="2019" name="Int. J. Syst. Evol. Microbiol.">
        <title>The Global Catalogue of Microorganisms (GCM) 10K type strain sequencing project: providing services to taxonomists for standard genome sequencing and annotation.</title>
        <authorList>
            <consortium name="The Broad Institute Genomics Platform"/>
            <consortium name="The Broad Institute Genome Sequencing Center for Infectious Disease"/>
            <person name="Wu L."/>
            <person name="Ma J."/>
        </authorList>
    </citation>
    <scope>NUCLEOTIDE SEQUENCE [LARGE SCALE GENOMIC DNA]</scope>
    <source>
        <strain evidence="4">JCM 4594</strain>
    </source>
</reference>
<name>A0ABQ2ZGE7_9ACTN</name>
<dbReference type="RefSeq" id="WP_373300089.1">
    <property type="nucleotide sequence ID" value="NZ_BMUU01000001.1"/>
</dbReference>
<comment type="caution">
    <text evidence="3">The sequence shown here is derived from an EMBL/GenBank/DDBJ whole genome shotgun (WGS) entry which is preliminary data.</text>
</comment>
<keyword evidence="4" id="KW-1185">Reference proteome</keyword>
<feature type="domain" description="Histidine kinase/HSP90-like ATPase" evidence="2">
    <location>
        <begin position="54"/>
        <end position="165"/>
    </location>
</feature>
<dbReference type="InterPro" id="IPR003594">
    <property type="entry name" value="HATPase_dom"/>
</dbReference>